<comment type="subcellular location">
    <subcellularLocation>
        <location evidence="1">Cell membrane</location>
        <topology evidence="1">Multi-pass membrane protein</topology>
    </subcellularLocation>
</comment>
<dbReference type="PROSITE" id="PS50850">
    <property type="entry name" value="MFS"/>
    <property type="match status" value="1"/>
</dbReference>
<evidence type="ECO:0000256" key="4">
    <source>
        <dbReference type="ARBA" id="ARBA00022989"/>
    </source>
</evidence>
<name>A0ABW2CHM2_9ACTN</name>
<keyword evidence="5 7" id="KW-0472">Membrane</keyword>
<feature type="transmembrane region" description="Helical" evidence="7">
    <location>
        <begin position="403"/>
        <end position="427"/>
    </location>
</feature>
<gene>
    <name evidence="9" type="ORF">ACFQKB_14430</name>
</gene>
<evidence type="ECO:0000256" key="1">
    <source>
        <dbReference type="ARBA" id="ARBA00004651"/>
    </source>
</evidence>
<evidence type="ECO:0000256" key="2">
    <source>
        <dbReference type="ARBA" id="ARBA00022448"/>
    </source>
</evidence>
<sequence length="533" mass="54070">MTGPTPEPADPAPNDPARTDPARDAAAASPPEAPSETAPPVAAAAEGGGPRHPRAFVGVLAFCGVVVAVMQTLVVPLLPHVPALTGSTPSEASWLITVTLLTGAVCTPVLGRVGDMYGKRRVLLASLGLLVAGSVLCAVSSHIGVLIAGRALQGAAMAVMPLGISIMRDELPPARMLSAVAMMSSTMGIGAAVGLPIAALVIENADWHTMFWVSAAIGVLDVVLVLCFVPESPLRTRGRFDVLGTAGLTAALLALLLAVTQGGAWGWTSGRTLGLLAAAAVVAALWARYELRVPSPMVDLRVSARPAVLLANLAALLIGFAYYANSLVTAQMVQEPTSTGYGLGASIVVSGLCLLPGGVMMVLLSPVSARISAAYGPKVTLAIASSCIAAGYVVRYFTSHHLWTIILGATVVAAGTAIAYSALPALVMRAVPVAETGAANGLNTLMRSIGAAFCSAVVAAVLANITFRVGGRTAPTLDAYLLVFLIAGAAALLALLVTLCLPGRRASGPDNVRGERAAAVPERTPSALAEEST</sequence>
<keyword evidence="3 7" id="KW-0812">Transmembrane</keyword>
<evidence type="ECO:0000256" key="7">
    <source>
        <dbReference type="SAM" id="Phobius"/>
    </source>
</evidence>
<organism evidence="9 10">
    <name type="scientific">Actinomadura yumaensis</name>
    <dbReference type="NCBI Taxonomy" id="111807"/>
    <lineage>
        <taxon>Bacteria</taxon>
        <taxon>Bacillati</taxon>
        <taxon>Actinomycetota</taxon>
        <taxon>Actinomycetes</taxon>
        <taxon>Streptosporangiales</taxon>
        <taxon>Thermomonosporaceae</taxon>
        <taxon>Actinomadura</taxon>
    </lineage>
</organism>
<dbReference type="Pfam" id="PF07690">
    <property type="entry name" value="MFS_1"/>
    <property type="match status" value="1"/>
</dbReference>
<feature type="compositionally biased region" description="Low complexity" evidence="6">
    <location>
        <begin position="24"/>
        <end position="45"/>
    </location>
</feature>
<feature type="transmembrane region" description="Helical" evidence="7">
    <location>
        <begin position="265"/>
        <end position="286"/>
    </location>
</feature>
<feature type="transmembrane region" description="Helical" evidence="7">
    <location>
        <begin position="122"/>
        <end position="141"/>
    </location>
</feature>
<evidence type="ECO:0000256" key="6">
    <source>
        <dbReference type="SAM" id="MobiDB-lite"/>
    </source>
</evidence>
<dbReference type="PANTHER" id="PTHR42718:SF9">
    <property type="entry name" value="MAJOR FACILITATOR SUPERFAMILY MULTIDRUG TRANSPORTER MFSC"/>
    <property type="match status" value="1"/>
</dbReference>
<evidence type="ECO:0000259" key="8">
    <source>
        <dbReference type="PROSITE" id="PS50850"/>
    </source>
</evidence>
<feature type="transmembrane region" description="Helical" evidence="7">
    <location>
        <begin position="344"/>
        <end position="367"/>
    </location>
</feature>
<evidence type="ECO:0000256" key="5">
    <source>
        <dbReference type="ARBA" id="ARBA00023136"/>
    </source>
</evidence>
<dbReference type="Gene3D" id="1.20.1250.20">
    <property type="entry name" value="MFS general substrate transporter like domains"/>
    <property type="match status" value="2"/>
</dbReference>
<feature type="transmembrane region" description="Helical" evidence="7">
    <location>
        <begin position="240"/>
        <end position="259"/>
    </location>
</feature>
<feature type="compositionally biased region" description="Pro residues" evidence="6">
    <location>
        <begin position="1"/>
        <end position="14"/>
    </location>
</feature>
<comment type="caution">
    <text evidence="9">The sequence shown here is derived from an EMBL/GenBank/DDBJ whole genome shotgun (WGS) entry which is preliminary data.</text>
</comment>
<keyword evidence="2" id="KW-0813">Transport</keyword>
<dbReference type="InterPro" id="IPR011701">
    <property type="entry name" value="MFS"/>
</dbReference>
<evidence type="ECO:0000313" key="10">
    <source>
        <dbReference type="Proteomes" id="UP001596380"/>
    </source>
</evidence>
<dbReference type="EMBL" id="JBHSXS010000006">
    <property type="protein sequence ID" value="MFC6880962.1"/>
    <property type="molecule type" value="Genomic_DNA"/>
</dbReference>
<feature type="transmembrane region" description="Helical" evidence="7">
    <location>
        <begin position="448"/>
        <end position="467"/>
    </location>
</feature>
<feature type="transmembrane region" description="Helical" evidence="7">
    <location>
        <begin position="379"/>
        <end position="397"/>
    </location>
</feature>
<reference evidence="10" key="1">
    <citation type="journal article" date="2019" name="Int. J. Syst. Evol. Microbiol.">
        <title>The Global Catalogue of Microorganisms (GCM) 10K type strain sequencing project: providing services to taxonomists for standard genome sequencing and annotation.</title>
        <authorList>
            <consortium name="The Broad Institute Genomics Platform"/>
            <consortium name="The Broad Institute Genome Sequencing Center for Infectious Disease"/>
            <person name="Wu L."/>
            <person name="Ma J."/>
        </authorList>
    </citation>
    <scope>NUCLEOTIDE SEQUENCE [LARGE SCALE GENOMIC DNA]</scope>
    <source>
        <strain evidence="10">JCM 3369</strain>
    </source>
</reference>
<dbReference type="SUPFAM" id="SSF103473">
    <property type="entry name" value="MFS general substrate transporter"/>
    <property type="match status" value="1"/>
</dbReference>
<feature type="transmembrane region" description="Helical" evidence="7">
    <location>
        <begin position="147"/>
        <end position="167"/>
    </location>
</feature>
<feature type="transmembrane region" description="Helical" evidence="7">
    <location>
        <begin position="92"/>
        <end position="110"/>
    </location>
</feature>
<dbReference type="CDD" id="cd17504">
    <property type="entry name" value="MFS_MMR_MDR_like"/>
    <property type="match status" value="1"/>
</dbReference>
<feature type="domain" description="Major facilitator superfamily (MFS) profile" evidence="8">
    <location>
        <begin position="56"/>
        <end position="506"/>
    </location>
</feature>
<keyword evidence="10" id="KW-1185">Reference proteome</keyword>
<feature type="region of interest" description="Disordered" evidence="6">
    <location>
        <begin position="1"/>
        <end position="47"/>
    </location>
</feature>
<protein>
    <submittedName>
        <fullName evidence="9">MFS transporter</fullName>
    </submittedName>
</protein>
<feature type="transmembrane region" description="Helical" evidence="7">
    <location>
        <begin position="479"/>
        <end position="501"/>
    </location>
</feature>
<evidence type="ECO:0000313" key="9">
    <source>
        <dbReference type="EMBL" id="MFC6880962.1"/>
    </source>
</evidence>
<dbReference type="PANTHER" id="PTHR42718">
    <property type="entry name" value="MAJOR FACILITATOR SUPERFAMILY MULTIDRUG TRANSPORTER MFSC"/>
    <property type="match status" value="1"/>
</dbReference>
<dbReference type="RefSeq" id="WP_378063278.1">
    <property type="nucleotide sequence ID" value="NZ_JBHSXS010000006.1"/>
</dbReference>
<feature type="transmembrane region" description="Helical" evidence="7">
    <location>
        <begin position="179"/>
        <end position="202"/>
    </location>
</feature>
<feature type="region of interest" description="Disordered" evidence="6">
    <location>
        <begin position="510"/>
        <end position="533"/>
    </location>
</feature>
<keyword evidence="4 7" id="KW-1133">Transmembrane helix</keyword>
<feature type="transmembrane region" description="Helical" evidence="7">
    <location>
        <begin position="55"/>
        <end position="80"/>
    </location>
</feature>
<dbReference type="InterPro" id="IPR036259">
    <property type="entry name" value="MFS_trans_sf"/>
</dbReference>
<evidence type="ECO:0000256" key="3">
    <source>
        <dbReference type="ARBA" id="ARBA00022692"/>
    </source>
</evidence>
<dbReference type="InterPro" id="IPR020846">
    <property type="entry name" value="MFS_dom"/>
</dbReference>
<accession>A0ABW2CHM2</accession>
<feature type="transmembrane region" description="Helical" evidence="7">
    <location>
        <begin position="307"/>
        <end position="324"/>
    </location>
</feature>
<proteinExistence type="predicted"/>
<dbReference type="Proteomes" id="UP001596380">
    <property type="component" value="Unassembled WGS sequence"/>
</dbReference>
<feature type="transmembrane region" description="Helical" evidence="7">
    <location>
        <begin position="208"/>
        <end position="228"/>
    </location>
</feature>